<organism evidence="3 4">
    <name type="scientific">Candidatus Dojkabacteria bacterium HGW-Dojkabacteria-1</name>
    <dbReference type="NCBI Taxonomy" id="2013761"/>
    <lineage>
        <taxon>Bacteria</taxon>
        <taxon>Candidatus Dojkabacteria</taxon>
    </lineage>
</organism>
<evidence type="ECO:0000313" key="4">
    <source>
        <dbReference type="Proteomes" id="UP000233417"/>
    </source>
</evidence>
<dbReference type="AlphaFoldDB" id="A0A2N2F3T0"/>
<dbReference type="SUPFAM" id="SSF52833">
    <property type="entry name" value="Thioredoxin-like"/>
    <property type="match status" value="1"/>
</dbReference>
<dbReference type="Proteomes" id="UP000233417">
    <property type="component" value="Unassembled WGS sequence"/>
</dbReference>
<reference evidence="3 4" key="1">
    <citation type="journal article" date="2017" name="ISME J.">
        <title>Potential for microbial H2 and metal transformations associated with novel bacteria and archaea in deep terrestrial subsurface sediments.</title>
        <authorList>
            <person name="Hernsdorf A.W."/>
            <person name="Amano Y."/>
            <person name="Miyakawa K."/>
            <person name="Ise K."/>
            <person name="Suzuki Y."/>
            <person name="Anantharaman K."/>
            <person name="Probst A."/>
            <person name="Burstein D."/>
            <person name="Thomas B.C."/>
            <person name="Banfield J.F."/>
        </authorList>
    </citation>
    <scope>NUCLEOTIDE SEQUENCE [LARGE SCALE GENOMIC DNA]</scope>
    <source>
        <strain evidence="3">HGW-Dojkabacteria-1</strain>
    </source>
</reference>
<feature type="transmembrane region" description="Helical" evidence="1">
    <location>
        <begin position="323"/>
        <end position="341"/>
    </location>
</feature>
<dbReference type="InterPro" id="IPR036249">
    <property type="entry name" value="Thioredoxin-like_sf"/>
</dbReference>
<sequence>MKSILTKFLLVILLLIPLFSLDNIYAQEEVVQTKVNKFAVYFGGIGCPYCAKISSTLQKKVSEGEMIIMEYEIYKNLANSQALSEYADSYGLSLGIPQILFDRENIKSGDSPILNNLDQMIESAPEDTIFLANGNSILFDDLNLNDIKRYPTFYSKDRIAVRKSLTTLSEEQNAQIKNFISNSTVEGAISNLNGKKVKPSKFDYSGGSMIFQNAMEINGWLLQWNGDSVDGTGSNTNSDETGSTAASVSIWKTIMLGLADSVNPCAISVLALMLIAIVTYNPGSRKQVLLAGFSFILAVVIMYLFYGYLIITAFQFIQSIATIKLYIYKGLGVVAIILGLLELKDYFRYKPGGIGTEMPLFLRPKVNKLISKVTSPVGAFGMGLFVTLFLLPCTIGPYIILGGLLADQGFVNAIPLLLLYNFVFVLPMIVITLLVYFGSKRAEDVKDWKEKNVRKMHLVAGALMLLIGILMILGIF</sequence>
<protein>
    <recommendedName>
        <fullName evidence="2">Urease accessory protein UreH-like transmembrane domain-containing protein</fullName>
    </recommendedName>
</protein>
<dbReference type="Pfam" id="PF13386">
    <property type="entry name" value="DsbD_2"/>
    <property type="match status" value="1"/>
</dbReference>
<keyword evidence="1" id="KW-0812">Transmembrane</keyword>
<comment type="caution">
    <text evidence="3">The sequence shown here is derived from an EMBL/GenBank/DDBJ whole genome shotgun (WGS) entry which is preliminary data.</text>
</comment>
<feature type="transmembrane region" description="Helical" evidence="1">
    <location>
        <begin position="288"/>
        <end position="311"/>
    </location>
</feature>
<dbReference type="PANTHER" id="PTHR31272:SF9">
    <property type="entry name" value="BLL1027 PROTEIN"/>
    <property type="match status" value="1"/>
</dbReference>
<dbReference type="InterPro" id="IPR051790">
    <property type="entry name" value="Cytochrome_c-biogenesis_DsbD"/>
</dbReference>
<dbReference type="EMBL" id="PHAO01000001">
    <property type="protein sequence ID" value="PKN02817.1"/>
    <property type="molecule type" value="Genomic_DNA"/>
</dbReference>
<feature type="transmembrane region" description="Helical" evidence="1">
    <location>
        <begin position="377"/>
        <end position="401"/>
    </location>
</feature>
<accession>A0A2N2F3T0</accession>
<evidence type="ECO:0000259" key="2">
    <source>
        <dbReference type="Pfam" id="PF13386"/>
    </source>
</evidence>
<dbReference type="Gene3D" id="3.40.30.10">
    <property type="entry name" value="Glutaredoxin"/>
    <property type="match status" value="1"/>
</dbReference>
<gene>
    <name evidence="3" type="ORF">CVU76_02210</name>
</gene>
<keyword evidence="1" id="KW-0472">Membrane</keyword>
<feature type="transmembrane region" description="Helical" evidence="1">
    <location>
        <begin position="261"/>
        <end position="281"/>
    </location>
</feature>
<keyword evidence="1" id="KW-1133">Transmembrane helix</keyword>
<evidence type="ECO:0000313" key="3">
    <source>
        <dbReference type="EMBL" id="PKN02817.1"/>
    </source>
</evidence>
<dbReference type="PANTHER" id="PTHR31272">
    <property type="entry name" value="CYTOCHROME C-TYPE BIOGENESIS PROTEIN HI_1454-RELATED"/>
    <property type="match status" value="1"/>
</dbReference>
<feature type="transmembrane region" description="Helical" evidence="1">
    <location>
        <begin position="458"/>
        <end position="475"/>
    </location>
</feature>
<dbReference type="InterPro" id="IPR039447">
    <property type="entry name" value="UreH-like_TM_dom"/>
</dbReference>
<feature type="transmembrane region" description="Helical" evidence="1">
    <location>
        <begin position="413"/>
        <end position="437"/>
    </location>
</feature>
<proteinExistence type="predicted"/>
<name>A0A2N2F3T0_9BACT</name>
<feature type="domain" description="Urease accessory protein UreH-like transmembrane" evidence="2">
    <location>
        <begin position="255"/>
        <end position="469"/>
    </location>
</feature>
<evidence type="ECO:0000256" key="1">
    <source>
        <dbReference type="SAM" id="Phobius"/>
    </source>
</evidence>